<dbReference type="InterPro" id="IPR010921">
    <property type="entry name" value="Trp_repressor/repl_initiator"/>
</dbReference>
<comment type="caution">
    <text evidence="1">The sequence shown here is derived from an EMBL/GenBank/DDBJ whole genome shotgun (WGS) entry which is preliminary data.</text>
</comment>
<dbReference type="Proteomes" id="UP000004382">
    <property type="component" value="Unassembled WGS sequence"/>
</dbReference>
<dbReference type="GO" id="GO:0043565">
    <property type="term" value="F:sequence-specific DNA binding"/>
    <property type="evidence" value="ECO:0007669"/>
    <property type="project" value="InterPro"/>
</dbReference>
<dbReference type="RefSeq" id="WP_003596221.1">
    <property type="nucleotide sequence ID" value="NZ_AGJK01000002.1"/>
</dbReference>
<dbReference type="GO" id="GO:0006313">
    <property type="term" value="P:DNA transposition"/>
    <property type="evidence" value="ECO:0007669"/>
    <property type="project" value="InterPro"/>
</dbReference>
<proteinExistence type="predicted"/>
<dbReference type="SUPFAM" id="SSF48295">
    <property type="entry name" value="TrpR-like"/>
    <property type="match status" value="1"/>
</dbReference>
<gene>
    <name evidence="1" type="ORF">MetexDRAFT_0173</name>
</gene>
<evidence type="ECO:0000313" key="2">
    <source>
        <dbReference type="Proteomes" id="UP000004382"/>
    </source>
</evidence>
<evidence type="ECO:0000313" key="1">
    <source>
        <dbReference type="EMBL" id="EHP95008.1"/>
    </source>
</evidence>
<accession>H1KC11</accession>
<organism evidence="1 2">
    <name type="scientific">Methylorubrum extorquens DSM 13060</name>
    <dbReference type="NCBI Taxonomy" id="882800"/>
    <lineage>
        <taxon>Bacteria</taxon>
        <taxon>Pseudomonadati</taxon>
        <taxon>Pseudomonadota</taxon>
        <taxon>Alphaproteobacteria</taxon>
        <taxon>Hyphomicrobiales</taxon>
        <taxon>Methylobacteriaceae</taxon>
        <taxon>Methylorubrum</taxon>
    </lineage>
</organism>
<sequence length="51" mass="5850">MSKRQRRNHLPAFKAKVALAALRGEKTLAELAQHFDVHPNQITAWKTQLLD</sequence>
<name>H1KC11_METEX</name>
<reference evidence="1 2" key="1">
    <citation type="submission" date="2011-09" db="EMBL/GenBank/DDBJ databases">
        <title>The draft genome of Methylobacterium extorquens DSM 13060.</title>
        <authorList>
            <consortium name="US DOE Joint Genome Institute (JGI-PGF)"/>
            <person name="Lucas S."/>
            <person name="Han J."/>
            <person name="Lapidus A."/>
            <person name="Cheng J.-F."/>
            <person name="Goodwin L."/>
            <person name="Pitluck S."/>
            <person name="Peters L."/>
            <person name="Land M.L."/>
            <person name="Hauser L."/>
            <person name="Koskimaki J."/>
            <person name="Halonen O."/>
            <person name="Pirttila A."/>
            <person name="Frank C."/>
            <person name="Woyke T.J."/>
        </authorList>
    </citation>
    <scope>NUCLEOTIDE SEQUENCE [LARGE SCALE GENOMIC DNA]</scope>
    <source>
        <strain evidence="1 2">DSM 13060</strain>
    </source>
</reference>
<dbReference type="InterPro" id="IPR002514">
    <property type="entry name" value="Transposase_8"/>
</dbReference>
<dbReference type="Pfam" id="PF01527">
    <property type="entry name" value="HTH_Tnp_1"/>
    <property type="match status" value="1"/>
</dbReference>
<protein>
    <submittedName>
        <fullName evidence="1">Putative transposase</fullName>
    </submittedName>
</protein>
<dbReference type="AlphaFoldDB" id="H1KC11"/>
<feature type="non-terminal residue" evidence="1">
    <location>
        <position position="51"/>
    </location>
</feature>
<dbReference type="GO" id="GO:0004803">
    <property type="term" value="F:transposase activity"/>
    <property type="evidence" value="ECO:0007669"/>
    <property type="project" value="InterPro"/>
</dbReference>
<dbReference type="EMBL" id="AGJK01000002">
    <property type="protein sequence ID" value="EHP95008.1"/>
    <property type="molecule type" value="Genomic_DNA"/>
</dbReference>